<dbReference type="Proteomes" id="UP001516023">
    <property type="component" value="Unassembled WGS sequence"/>
</dbReference>
<comment type="caution">
    <text evidence="1">The sequence shown here is derived from an EMBL/GenBank/DDBJ whole genome shotgun (WGS) entry which is preliminary data.</text>
</comment>
<proteinExistence type="predicted"/>
<dbReference type="AlphaFoldDB" id="A0ABD3P747"/>
<sequence length="47" mass="5622">MRARATCPFTFLRTYQLPDVTSTNRCETTRILMNDDDENQQLQEREL</sequence>
<dbReference type="EMBL" id="JABMIG020000252">
    <property type="protein sequence ID" value="KAL3783758.1"/>
    <property type="molecule type" value="Genomic_DNA"/>
</dbReference>
<accession>A0ABD3P747</accession>
<keyword evidence="2" id="KW-1185">Reference proteome</keyword>
<evidence type="ECO:0000313" key="2">
    <source>
        <dbReference type="Proteomes" id="UP001516023"/>
    </source>
</evidence>
<name>A0ABD3P747_9STRA</name>
<gene>
    <name evidence="1" type="ORF">HJC23_004877</name>
</gene>
<evidence type="ECO:0000313" key="1">
    <source>
        <dbReference type="EMBL" id="KAL3783758.1"/>
    </source>
</evidence>
<reference evidence="1 2" key="1">
    <citation type="journal article" date="2020" name="G3 (Bethesda)">
        <title>Improved Reference Genome for Cyclotella cryptica CCMP332, a Model for Cell Wall Morphogenesis, Salinity Adaptation, and Lipid Production in Diatoms (Bacillariophyta).</title>
        <authorList>
            <person name="Roberts W.R."/>
            <person name="Downey K.M."/>
            <person name="Ruck E.C."/>
            <person name="Traller J.C."/>
            <person name="Alverson A.J."/>
        </authorList>
    </citation>
    <scope>NUCLEOTIDE SEQUENCE [LARGE SCALE GENOMIC DNA]</scope>
    <source>
        <strain evidence="1 2">CCMP332</strain>
    </source>
</reference>
<organism evidence="1 2">
    <name type="scientific">Cyclotella cryptica</name>
    <dbReference type="NCBI Taxonomy" id="29204"/>
    <lineage>
        <taxon>Eukaryota</taxon>
        <taxon>Sar</taxon>
        <taxon>Stramenopiles</taxon>
        <taxon>Ochrophyta</taxon>
        <taxon>Bacillariophyta</taxon>
        <taxon>Coscinodiscophyceae</taxon>
        <taxon>Thalassiosirophycidae</taxon>
        <taxon>Stephanodiscales</taxon>
        <taxon>Stephanodiscaceae</taxon>
        <taxon>Cyclotella</taxon>
    </lineage>
</organism>
<protein>
    <submittedName>
        <fullName evidence="1">Uncharacterized protein</fullName>
    </submittedName>
</protein>